<gene>
    <name evidence="2" type="ORF">RR46_04986</name>
</gene>
<dbReference type="EMBL" id="KQ459592">
    <property type="protein sequence ID" value="KPI96861.1"/>
    <property type="molecule type" value="Genomic_DNA"/>
</dbReference>
<name>A0A194PTX1_PAPXU</name>
<evidence type="ECO:0000313" key="2">
    <source>
        <dbReference type="EMBL" id="KPI96861.1"/>
    </source>
</evidence>
<organism evidence="2 3">
    <name type="scientific">Papilio xuthus</name>
    <name type="common">Asian swallowtail butterfly</name>
    <dbReference type="NCBI Taxonomy" id="66420"/>
    <lineage>
        <taxon>Eukaryota</taxon>
        <taxon>Metazoa</taxon>
        <taxon>Ecdysozoa</taxon>
        <taxon>Arthropoda</taxon>
        <taxon>Hexapoda</taxon>
        <taxon>Insecta</taxon>
        <taxon>Pterygota</taxon>
        <taxon>Neoptera</taxon>
        <taxon>Endopterygota</taxon>
        <taxon>Lepidoptera</taxon>
        <taxon>Glossata</taxon>
        <taxon>Ditrysia</taxon>
        <taxon>Papilionoidea</taxon>
        <taxon>Papilionidae</taxon>
        <taxon>Papilioninae</taxon>
        <taxon>Papilio</taxon>
    </lineage>
</organism>
<keyword evidence="3" id="KW-1185">Reference proteome</keyword>
<dbReference type="InterPro" id="IPR057251">
    <property type="entry name" value="FP_C"/>
</dbReference>
<dbReference type="STRING" id="66420.A0A194PTX1"/>
<reference evidence="2 3" key="1">
    <citation type="journal article" date="2015" name="Nat. Commun.">
        <title>Outbred genome sequencing and CRISPR/Cas9 gene editing in butterflies.</title>
        <authorList>
            <person name="Li X."/>
            <person name="Fan D."/>
            <person name="Zhang W."/>
            <person name="Liu G."/>
            <person name="Zhang L."/>
            <person name="Zhao L."/>
            <person name="Fang X."/>
            <person name="Chen L."/>
            <person name="Dong Y."/>
            <person name="Chen Y."/>
            <person name="Ding Y."/>
            <person name="Zhao R."/>
            <person name="Feng M."/>
            <person name="Zhu Y."/>
            <person name="Feng Y."/>
            <person name="Jiang X."/>
            <person name="Zhu D."/>
            <person name="Xiang H."/>
            <person name="Feng X."/>
            <person name="Li S."/>
            <person name="Wang J."/>
            <person name="Zhang G."/>
            <person name="Kronforst M.R."/>
            <person name="Wang W."/>
        </authorList>
    </citation>
    <scope>NUCLEOTIDE SEQUENCE [LARGE SCALE GENOMIC DNA]</scope>
    <source>
        <strain evidence="2">Ya'a_city_454_Px</strain>
        <tissue evidence="2">Whole body</tissue>
    </source>
</reference>
<evidence type="ECO:0000313" key="3">
    <source>
        <dbReference type="Proteomes" id="UP000053268"/>
    </source>
</evidence>
<dbReference type="Proteomes" id="UP000053268">
    <property type="component" value="Unassembled WGS sequence"/>
</dbReference>
<protein>
    <recommendedName>
        <fullName evidence="1">FP protein C-terminal domain-containing protein</fullName>
    </recommendedName>
</protein>
<dbReference type="AlphaFoldDB" id="A0A194PTX1"/>
<proteinExistence type="predicted"/>
<sequence>MGYKKLGVERRASWRCPQCRGNASAPSVTALAGSPPNTIEAVLKEIRDLKAQFKFIHSLADDVKTIKKDIADLKLSLEFNHEKIAACESRITEVERSVADLAPLRAALDSAQLEISYLRTELTSKEQWSRLNNIEIKGVPLKKDENLFSLMELIQQKIGFSFNKSQINYIARVPSFSGSTKSIVVTFVNRYIKEEFIAAARAFKNLYARDIGFEGDKQRVFINDHLTPHLKALLTKSKRLCSEKGYKYVWVKYCKIHVRKNDTSPVFTILKDNDLNKII</sequence>
<feature type="domain" description="FP protein C-terminal" evidence="1">
    <location>
        <begin position="227"/>
        <end position="278"/>
    </location>
</feature>
<accession>A0A194PTX1</accession>
<evidence type="ECO:0000259" key="1">
    <source>
        <dbReference type="Pfam" id="PF25298"/>
    </source>
</evidence>
<dbReference type="Pfam" id="PF25298">
    <property type="entry name" value="Baculo_FP_2nd"/>
    <property type="match status" value="1"/>
</dbReference>